<protein>
    <submittedName>
        <fullName evidence="3">Uncharacterized protein</fullName>
    </submittedName>
</protein>
<sequence length="188" mass="20659">DAYVEVSHTEWTKVYFIVFWLVVGTYAFNVLVSYILETVLNLMAEIEREKESEVTTPRESMYADDGNSTRQTVAFKKARSMSTDVAQVATRLSLQIKSSLKFRGSLILKKPSDAEQLDAVSELADACELAEELEENQEMNGEDEKKDASTEDASPGAAVQEPDGAGPLDEASADEYGTFAKPRQASTG</sequence>
<gene>
    <name evidence="3" type="ORF">CYMTET_28103</name>
</gene>
<keyword evidence="4" id="KW-1185">Reference proteome</keyword>
<comment type="caution">
    <text evidence="3">The sequence shown here is derived from an EMBL/GenBank/DDBJ whole genome shotgun (WGS) entry which is preliminary data.</text>
</comment>
<organism evidence="3 4">
    <name type="scientific">Cymbomonas tetramitiformis</name>
    <dbReference type="NCBI Taxonomy" id="36881"/>
    <lineage>
        <taxon>Eukaryota</taxon>
        <taxon>Viridiplantae</taxon>
        <taxon>Chlorophyta</taxon>
        <taxon>Pyramimonadophyceae</taxon>
        <taxon>Pyramimonadales</taxon>
        <taxon>Pyramimonadaceae</taxon>
        <taxon>Cymbomonas</taxon>
    </lineage>
</organism>
<reference evidence="3 4" key="1">
    <citation type="journal article" date="2015" name="Genome Biol. Evol.">
        <title>Comparative Genomics of a Bacterivorous Green Alga Reveals Evolutionary Causalities and Consequences of Phago-Mixotrophic Mode of Nutrition.</title>
        <authorList>
            <person name="Burns J.A."/>
            <person name="Paasch A."/>
            <person name="Narechania A."/>
            <person name="Kim E."/>
        </authorList>
    </citation>
    <scope>NUCLEOTIDE SEQUENCE [LARGE SCALE GENOMIC DNA]</scope>
    <source>
        <strain evidence="3 4">PLY_AMNH</strain>
    </source>
</reference>
<feature type="region of interest" description="Disordered" evidence="1">
    <location>
        <begin position="131"/>
        <end position="188"/>
    </location>
</feature>
<keyword evidence="2" id="KW-0472">Membrane</keyword>
<feature type="transmembrane region" description="Helical" evidence="2">
    <location>
        <begin position="14"/>
        <end position="36"/>
    </location>
</feature>
<accession>A0AAE0KW81</accession>
<feature type="compositionally biased region" description="Acidic residues" evidence="1">
    <location>
        <begin position="131"/>
        <end position="141"/>
    </location>
</feature>
<name>A0AAE0KW81_9CHLO</name>
<dbReference type="Proteomes" id="UP001190700">
    <property type="component" value="Unassembled WGS sequence"/>
</dbReference>
<keyword evidence="2" id="KW-1133">Transmembrane helix</keyword>
<dbReference type="EMBL" id="LGRX02015752">
    <property type="protein sequence ID" value="KAK3263073.1"/>
    <property type="molecule type" value="Genomic_DNA"/>
</dbReference>
<proteinExistence type="predicted"/>
<feature type="non-terminal residue" evidence="3">
    <location>
        <position position="1"/>
    </location>
</feature>
<evidence type="ECO:0000313" key="3">
    <source>
        <dbReference type="EMBL" id="KAK3263073.1"/>
    </source>
</evidence>
<keyword evidence="2" id="KW-0812">Transmembrane</keyword>
<evidence type="ECO:0000313" key="4">
    <source>
        <dbReference type="Proteomes" id="UP001190700"/>
    </source>
</evidence>
<evidence type="ECO:0000256" key="2">
    <source>
        <dbReference type="SAM" id="Phobius"/>
    </source>
</evidence>
<evidence type="ECO:0000256" key="1">
    <source>
        <dbReference type="SAM" id="MobiDB-lite"/>
    </source>
</evidence>
<dbReference type="AlphaFoldDB" id="A0AAE0KW81"/>